<dbReference type="KEGG" id="boz:DBV39_15680"/>
<organism evidence="3 4">
    <name type="scientific">Orrella marina</name>
    <dbReference type="NCBI Taxonomy" id="2163011"/>
    <lineage>
        <taxon>Bacteria</taxon>
        <taxon>Pseudomonadati</taxon>
        <taxon>Pseudomonadota</taxon>
        <taxon>Betaproteobacteria</taxon>
        <taxon>Burkholderiales</taxon>
        <taxon>Alcaligenaceae</taxon>
        <taxon>Orrella</taxon>
    </lineage>
</organism>
<feature type="domain" description="Malonyl-CoA decarboxylase C-terminal" evidence="1">
    <location>
        <begin position="173"/>
        <end position="419"/>
    </location>
</feature>
<dbReference type="InterPro" id="IPR038917">
    <property type="entry name" value="Malonyl_CoA_deC"/>
</dbReference>
<dbReference type="Proteomes" id="UP000244571">
    <property type="component" value="Chromosome"/>
</dbReference>
<keyword evidence="4" id="KW-1185">Reference proteome</keyword>
<dbReference type="GO" id="GO:0050080">
    <property type="term" value="F:malonyl-CoA decarboxylase activity"/>
    <property type="evidence" value="ECO:0007669"/>
    <property type="project" value="InterPro"/>
</dbReference>
<dbReference type="InterPro" id="IPR007956">
    <property type="entry name" value="Malonyl_CoA_deC_C"/>
</dbReference>
<evidence type="ECO:0000313" key="4">
    <source>
        <dbReference type="Proteomes" id="UP000244571"/>
    </source>
</evidence>
<dbReference type="Pfam" id="PF05292">
    <property type="entry name" value="MCD"/>
    <property type="match status" value="1"/>
</dbReference>
<dbReference type="Gene3D" id="1.20.140.90">
    <property type="entry name" value="Malonyl-CoA decarboxylase, oligemerization domain"/>
    <property type="match status" value="1"/>
</dbReference>
<proteinExistence type="predicted"/>
<dbReference type="Gene3D" id="3.40.630.150">
    <property type="entry name" value="Malonyl-CoA decarboxylase, catalytic domain"/>
    <property type="match status" value="1"/>
</dbReference>
<evidence type="ECO:0000259" key="1">
    <source>
        <dbReference type="Pfam" id="PF05292"/>
    </source>
</evidence>
<evidence type="ECO:0000259" key="2">
    <source>
        <dbReference type="Pfam" id="PF17408"/>
    </source>
</evidence>
<dbReference type="AlphaFoldDB" id="A0A2R4XM98"/>
<protein>
    <submittedName>
        <fullName evidence="3">MCD, Malonyl-CoA decarboxylase MCD</fullName>
    </submittedName>
</protein>
<dbReference type="RefSeq" id="WP_108622340.1">
    <property type="nucleotide sequence ID" value="NZ_CP028901.1"/>
</dbReference>
<dbReference type="InterPro" id="IPR035372">
    <property type="entry name" value="MCD_N"/>
</dbReference>
<dbReference type="InterPro" id="IPR038351">
    <property type="entry name" value="MCD_N_sf"/>
</dbReference>
<dbReference type="InterPro" id="IPR042303">
    <property type="entry name" value="Malonyl_CoA_deC_C_sf"/>
</dbReference>
<dbReference type="Pfam" id="PF17408">
    <property type="entry name" value="MCD_N"/>
    <property type="match status" value="1"/>
</dbReference>
<dbReference type="OrthoDB" id="5292736at2"/>
<dbReference type="PANTHER" id="PTHR28641">
    <property type="match status" value="1"/>
</dbReference>
<sequence>MNTKTAKSNSRTGDLFNRLIRGDWSVFKKLVPGDSDDALDLSSIAQALLSRRGEASGMMLAQRLLDTFETSTQEARLAFFLDLAQNFAADPESLSAAIEQYQQSPGDEALARLGRAVEPRRQELIRRLNHSSGGTHRLIKMRESLQGFLRAHPELAAVDADFLHLFESWFNPGFLEMRRMDWRTPANVLEKLIEYEAVHAVQDWSDLRNRLEPVDRRCFGFFHPQLAEEPLIFVEVALTTEVPSSIQTLLHPEHIPIPAAQASTAVFYSISNTQKGLAGVPFGSFLLKHVIESLQREIPTLNTFVTLSPVPGFARWLGGERAAEKSEMLSEETIEALKVLDDDHWYEDEDKTQGVRAAMLDSARAYFLRARNAKGIVLDPVARFHLRNGAELHQLNFLGDVSPNGLKQSHGLMVNYLYKLRDIERHHEAFVERREIVASKAVLGK</sequence>
<dbReference type="EMBL" id="CP028901">
    <property type="protein sequence ID" value="AWB34930.1"/>
    <property type="molecule type" value="Genomic_DNA"/>
</dbReference>
<dbReference type="GO" id="GO:0006633">
    <property type="term" value="P:fatty acid biosynthetic process"/>
    <property type="evidence" value="ECO:0007669"/>
    <property type="project" value="InterPro"/>
</dbReference>
<feature type="domain" description="Malonyl-CoA decarboxylase N-terminal" evidence="2">
    <location>
        <begin position="87"/>
        <end position="170"/>
    </location>
</feature>
<accession>A0A2R4XM98</accession>
<dbReference type="PANTHER" id="PTHR28641:SF1">
    <property type="entry name" value="MALONYL-COA DECARBOXYLASE, MITOCHONDRIAL"/>
    <property type="match status" value="1"/>
</dbReference>
<name>A0A2R4XM98_9BURK</name>
<evidence type="ECO:0000313" key="3">
    <source>
        <dbReference type="EMBL" id="AWB34930.1"/>
    </source>
</evidence>
<reference evidence="3 4" key="1">
    <citation type="submission" date="2018-04" db="EMBL/GenBank/DDBJ databases">
        <title>Bordetella sp. HZ20 isolated from seawater.</title>
        <authorList>
            <person name="Sun C."/>
        </authorList>
    </citation>
    <scope>NUCLEOTIDE SEQUENCE [LARGE SCALE GENOMIC DNA]</scope>
    <source>
        <strain evidence="3 4">HZ20</strain>
    </source>
</reference>
<gene>
    <name evidence="3" type="ORF">DBV39_15680</name>
</gene>